<keyword evidence="8 10" id="KW-0472">Membrane</keyword>
<dbReference type="GO" id="GO:0006506">
    <property type="term" value="P:GPI anchor biosynthetic process"/>
    <property type="evidence" value="ECO:0007669"/>
    <property type="project" value="UniProtKB-UniPathway"/>
</dbReference>
<dbReference type="InterPro" id="IPR013233">
    <property type="entry name" value="PIG-X/PBN1"/>
</dbReference>
<evidence type="ECO:0000313" key="11">
    <source>
        <dbReference type="EMBL" id="PIN05849.1"/>
    </source>
</evidence>
<evidence type="ECO:0000313" key="12">
    <source>
        <dbReference type="Proteomes" id="UP000231279"/>
    </source>
</evidence>
<evidence type="ECO:0000256" key="8">
    <source>
        <dbReference type="ARBA" id="ARBA00023136"/>
    </source>
</evidence>
<sequence>MGVQLFQAQINLMIQFVVILLISIGSFVHASSLEQADHMENYIAKTYFEKYDSLIERIFDNYIANEIPLGLSEVITDKNHVMPALSELERRIIGEGSHRRLSSSIRFKLQPELKSELTAHSCEVIIIERLPSGVFADPFELQHLVQRGVFTDAAVFGDTNLELPSFCANRSVVEVHMSIPSKVLSRYEDDLDVNVEVPLHARYPPLGVDFSRVEFGQPDLLICCSTEENALNRSCLSMPTNDISDYKGSPVIWDIPCGIKEHATVVSAVIFGFAIVTAVLIVLTSICYSDSQGSNKIKKQ</sequence>
<evidence type="ECO:0000256" key="2">
    <source>
        <dbReference type="ARBA" id="ARBA00004687"/>
    </source>
</evidence>
<evidence type="ECO:0000256" key="9">
    <source>
        <dbReference type="ARBA" id="ARBA00023180"/>
    </source>
</evidence>
<evidence type="ECO:0000256" key="3">
    <source>
        <dbReference type="ARBA" id="ARBA00010345"/>
    </source>
</evidence>
<proteinExistence type="inferred from homology"/>
<dbReference type="UniPathway" id="UPA00196"/>
<keyword evidence="5 10" id="KW-0812">Transmembrane</keyword>
<dbReference type="EMBL" id="NKXS01004602">
    <property type="protein sequence ID" value="PIN05849.1"/>
    <property type="molecule type" value="Genomic_DNA"/>
</dbReference>
<dbReference type="GO" id="GO:0005789">
    <property type="term" value="C:endoplasmic reticulum membrane"/>
    <property type="evidence" value="ECO:0007669"/>
    <property type="project" value="UniProtKB-SubCell"/>
</dbReference>
<dbReference type="Proteomes" id="UP000231279">
    <property type="component" value="Unassembled WGS sequence"/>
</dbReference>
<gene>
    <name evidence="11" type="ORF">CDL12_21610</name>
</gene>
<dbReference type="PANTHER" id="PTHR28650:SF1">
    <property type="entry name" value="PHOSPHATIDYLINOSITOL-GLYCAN BIOSYNTHESIS CLASS X PROTEIN"/>
    <property type="match status" value="1"/>
</dbReference>
<evidence type="ECO:0000256" key="5">
    <source>
        <dbReference type="ARBA" id="ARBA00022692"/>
    </source>
</evidence>
<comment type="pathway">
    <text evidence="2">Glycolipid biosynthesis; glycosylphosphatidylinositol-anchor biosynthesis.</text>
</comment>
<evidence type="ECO:0008006" key="13">
    <source>
        <dbReference type="Google" id="ProtNLM"/>
    </source>
</evidence>
<evidence type="ECO:0000256" key="10">
    <source>
        <dbReference type="SAM" id="Phobius"/>
    </source>
</evidence>
<organism evidence="11 12">
    <name type="scientific">Handroanthus impetiginosus</name>
    <dbReference type="NCBI Taxonomy" id="429701"/>
    <lineage>
        <taxon>Eukaryota</taxon>
        <taxon>Viridiplantae</taxon>
        <taxon>Streptophyta</taxon>
        <taxon>Embryophyta</taxon>
        <taxon>Tracheophyta</taxon>
        <taxon>Spermatophyta</taxon>
        <taxon>Magnoliopsida</taxon>
        <taxon>eudicotyledons</taxon>
        <taxon>Gunneridae</taxon>
        <taxon>Pentapetalae</taxon>
        <taxon>asterids</taxon>
        <taxon>lamiids</taxon>
        <taxon>Lamiales</taxon>
        <taxon>Bignoniaceae</taxon>
        <taxon>Crescentiina</taxon>
        <taxon>Tabebuia alliance</taxon>
        <taxon>Handroanthus</taxon>
    </lineage>
</organism>
<evidence type="ECO:0000256" key="6">
    <source>
        <dbReference type="ARBA" id="ARBA00022824"/>
    </source>
</evidence>
<feature type="transmembrane region" description="Helical" evidence="10">
    <location>
        <begin position="265"/>
        <end position="288"/>
    </location>
</feature>
<dbReference type="OrthoDB" id="5546453at2759"/>
<dbReference type="InterPro" id="IPR040039">
    <property type="entry name" value="PIGX"/>
</dbReference>
<dbReference type="Pfam" id="PF08320">
    <property type="entry name" value="PIG-X"/>
    <property type="match status" value="1"/>
</dbReference>
<name>A0A2G9GKP4_9LAMI</name>
<reference evidence="12" key="1">
    <citation type="journal article" date="2018" name="Gigascience">
        <title>Genome assembly of the Pink Ipe (Handroanthus impetiginosus, Bignoniaceae), a highly valued, ecologically keystone Neotropical timber forest tree.</title>
        <authorList>
            <person name="Silva-Junior O.B."/>
            <person name="Grattapaglia D."/>
            <person name="Novaes E."/>
            <person name="Collevatti R.G."/>
        </authorList>
    </citation>
    <scope>NUCLEOTIDE SEQUENCE [LARGE SCALE GENOMIC DNA]</scope>
    <source>
        <strain evidence="12">cv. UFG-1</strain>
    </source>
</reference>
<comment type="similarity">
    <text evidence="3">Belongs to the PIGX family.</text>
</comment>
<feature type="transmembrane region" description="Helical" evidence="10">
    <location>
        <begin position="12"/>
        <end position="30"/>
    </location>
</feature>
<keyword evidence="12" id="KW-1185">Reference proteome</keyword>
<evidence type="ECO:0000256" key="4">
    <source>
        <dbReference type="ARBA" id="ARBA00022502"/>
    </source>
</evidence>
<dbReference type="AlphaFoldDB" id="A0A2G9GKP4"/>
<dbReference type="PANTHER" id="PTHR28650">
    <property type="entry name" value="PHOSPHATIDYLINOSITOL-GLYCAN BIOSYNTHESIS CLASS X PROTEIN"/>
    <property type="match status" value="1"/>
</dbReference>
<keyword evidence="6" id="KW-0256">Endoplasmic reticulum</keyword>
<comment type="caution">
    <text evidence="11">The sequence shown here is derived from an EMBL/GenBank/DDBJ whole genome shotgun (WGS) entry which is preliminary data.</text>
</comment>
<accession>A0A2G9GKP4</accession>
<evidence type="ECO:0000256" key="7">
    <source>
        <dbReference type="ARBA" id="ARBA00022989"/>
    </source>
</evidence>
<keyword evidence="9" id="KW-0325">Glycoprotein</keyword>
<keyword evidence="7 10" id="KW-1133">Transmembrane helix</keyword>
<protein>
    <recommendedName>
        <fullName evidence="13">Phosphatidylinositol-glycan biosynthesis class X protein</fullName>
    </recommendedName>
</protein>
<comment type="subcellular location">
    <subcellularLocation>
        <location evidence="1">Endoplasmic reticulum membrane</location>
        <topology evidence="1">Single-pass membrane protein</topology>
    </subcellularLocation>
</comment>
<evidence type="ECO:0000256" key="1">
    <source>
        <dbReference type="ARBA" id="ARBA00004389"/>
    </source>
</evidence>
<dbReference type="SMART" id="SM00780">
    <property type="entry name" value="PIG-X"/>
    <property type="match status" value="1"/>
</dbReference>
<keyword evidence="4" id="KW-0337">GPI-anchor biosynthesis</keyword>